<evidence type="ECO:0000313" key="2">
    <source>
        <dbReference type="Proteomes" id="UP001151760"/>
    </source>
</evidence>
<evidence type="ECO:0000313" key="1">
    <source>
        <dbReference type="EMBL" id="GJT06030.1"/>
    </source>
</evidence>
<gene>
    <name evidence="1" type="ORF">Tco_0840492</name>
</gene>
<keyword evidence="2" id="KW-1185">Reference proteome</keyword>
<organism evidence="1 2">
    <name type="scientific">Tanacetum coccineum</name>
    <dbReference type="NCBI Taxonomy" id="301880"/>
    <lineage>
        <taxon>Eukaryota</taxon>
        <taxon>Viridiplantae</taxon>
        <taxon>Streptophyta</taxon>
        <taxon>Embryophyta</taxon>
        <taxon>Tracheophyta</taxon>
        <taxon>Spermatophyta</taxon>
        <taxon>Magnoliopsida</taxon>
        <taxon>eudicotyledons</taxon>
        <taxon>Gunneridae</taxon>
        <taxon>Pentapetalae</taxon>
        <taxon>asterids</taxon>
        <taxon>campanulids</taxon>
        <taxon>Asterales</taxon>
        <taxon>Asteraceae</taxon>
        <taxon>Asteroideae</taxon>
        <taxon>Anthemideae</taxon>
        <taxon>Anthemidinae</taxon>
        <taxon>Tanacetum</taxon>
    </lineage>
</organism>
<dbReference type="EMBL" id="BQNB010012634">
    <property type="protein sequence ID" value="GJT06030.1"/>
    <property type="molecule type" value="Genomic_DNA"/>
</dbReference>
<protein>
    <submittedName>
        <fullName evidence="1">Uncharacterized protein</fullName>
    </submittedName>
</protein>
<reference evidence="1" key="2">
    <citation type="submission" date="2022-01" db="EMBL/GenBank/DDBJ databases">
        <authorList>
            <person name="Yamashiro T."/>
            <person name="Shiraishi A."/>
            <person name="Satake H."/>
            <person name="Nakayama K."/>
        </authorList>
    </citation>
    <scope>NUCLEOTIDE SEQUENCE</scope>
</reference>
<accession>A0ABQ5AU76</accession>
<proteinExistence type="predicted"/>
<comment type="caution">
    <text evidence="1">The sequence shown here is derived from an EMBL/GenBank/DDBJ whole genome shotgun (WGS) entry which is preliminary data.</text>
</comment>
<sequence length="222" mass="23791">MDNDLYPRMLTAIAGRRWVIGHGFHLDVYKYARSVECRSSMGKVISMAINKGIQQGLEARVVHGKAGRSLAQIEAYDPEVKGKYVAAVSEFESVSFPLLDELESLKDSPIALIMSALVLKYDQVVVPIYSESSSVDREMLLSDAIPAIRQSAERIGLCPPSSSTLGEASGSAPLRDSSLGAAYYQVSTLVPAGDGGSANQASLIQPHDDLFDTSVLDKPGDA</sequence>
<dbReference type="Proteomes" id="UP001151760">
    <property type="component" value="Unassembled WGS sequence"/>
</dbReference>
<name>A0ABQ5AU76_9ASTR</name>
<reference evidence="1" key="1">
    <citation type="journal article" date="2022" name="Int. J. Mol. Sci.">
        <title>Draft Genome of Tanacetum Coccineum: Genomic Comparison of Closely Related Tanacetum-Family Plants.</title>
        <authorList>
            <person name="Yamashiro T."/>
            <person name="Shiraishi A."/>
            <person name="Nakayama K."/>
            <person name="Satake H."/>
        </authorList>
    </citation>
    <scope>NUCLEOTIDE SEQUENCE</scope>
</reference>